<dbReference type="BioCyc" id="MMAZ1236903:G139K-2578-MONOMER"/>
<name>M1QCN8_METMZ</name>
<dbReference type="HOGENOM" id="CLU_3210777_0_0_2"/>
<dbReference type="KEGG" id="mmaz:MmTuc01_2704"/>
<protein>
    <submittedName>
        <fullName evidence="1">Uncharacterized protein</fullName>
    </submittedName>
</protein>
<sequence>METFDNINYNITGNVKIDLTKTGEFGKIIASKPDRGVVVWFKRK</sequence>
<accession>M1QCN8</accession>
<dbReference type="Proteomes" id="UP000011718">
    <property type="component" value="Chromosome"/>
</dbReference>
<evidence type="ECO:0000313" key="1">
    <source>
        <dbReference type="EMBL" id="AGF97993.1"/>
    </source>
</evidence>
<dbReference type="EMBL" id="CP004144">
    <property type="protein sequence ID" value="AGF97993.1"/>
    <property type="molecule type" value="Genomic_DNA"/>
</dbReference>
<reference evidence="1 2" key="1">
    <citation type="journal article" date="2013" name="Genome Announc.">
        <title>Complete Genome of a Methanosarcina mazei Strain Isolated from Sediment Samples from an Amazonian Flooded Area.</title>
        <authorList>
            <person name="Assis das Gracas D."/>
            <person name="Thiago Juca Ramos R."/>
            <person name="Vieira Araujo A.C."/>
            <person name="Zahlouth R."/>
            <person name="Ribeiro Carneiro A."/>
            <person name="Souza Lopes T."/>
            <person name="Azevedo Barauna R."/>
            <person name="Azevedo V."/>
            <person name="Cruz Schneider M.P."/>
            <person name="Pellizari V.H."/>
            <person name="Silva A."/>
        </authorList>
    </citation>
    <scope>NUCLEOTIDE SEQUENCE [LARGE SCALE GENOMIC DNA]</scope>
    <source>
        <strain evidence="1 2">Tuc01</strain>
    </source>
</reference>
<evidence type="ECO:0000313" key="2">
    <source>
        <dbReference type="Proteomes" id="UP000011718"/>
    </source>
</evidence>
<gene>
    <name evidence="1" type="ORF">MmTuc01_2704</name>
</gene>
<dbReference type="AlphaFoldDB" id="M1QCN8"/>
<organism evidence="1 2">
    <name type="scientific">Methanosarcina mazei Tuc01</name>
    <dbReference type="NCBI Taxonomy" id="1236903"/>
    <lineage>
        <taxon>Archaea</taxon>
        <taxon>Methanobacteriati</taxon>
        <taxon>Methanobacteriota</taxon>
        <taxon>Stenosarchaea group</taxon>
        <taxon>Methanomicrobia</taxon>
        <taxon>Methanosarcinales</taxon>
        <taxon>Methanosarcinaceae</taxon>
        <taxon>Methanosarcina</taxon>
    </lineage>
</organism>
<proteinExistence type="predicted"/>